<dbReference type="InterPro" id="IPR050819">
    <property type="entry name" value="Tripeptidyl-peptidase_I"/>
</dbReference>
<dbReference type="PANTHER" id="PTHR14218:SF19">
    <property type="entry name" value="SERINE PROTEASE AORO, PUTATIVE (AFU_ORTHOLOGUE AFUA_6G10250)-RELATED"/>
    <property type="match status" value="1"/>
</dbReference>
<organism evidence="2 3">
    <name type="scientific">Marasmius crinis-equi</name>
    <dbReference type="NCBI Taxonomy" id="585013"/>
    <lineage>
        <taxon>Eukaryota</taxon>
        <taxon>Fungi</taxon>
        <taxon>Dikarya</taxon>
        <taxon>Basidiomycota</taxon>
        <taxon>Agaricomycotina</taxon>
        <taxon>Agaricomycetes</taxon>
        <taxon>Agaricomycetidae</taxon>
        <taxon>Agaricales</taxon>
        <taxon>Marasmiineae</taxon>
        <taxon>Marasmiaceae</taxon>
        <taxon>Marasmius</taxon>
    </lineage>
</organism>
<evidence type="ECO:0000313" key="2">
    <source>
        <dbReference type="EMBL" id="KAL0564877.1"/>
    </source>
</evidence>
<feature type="region of interest" description="Disordered" evidence="1">
    <location>
        <begin position="48"/>
        <end position="79"/>
    </location>
</feature>
<protein>
    <recommendedName>
        <fullName evidence="4">GON domain-containing protein</fullName>
    </recommendedName>
</protein>
<evidence type="ECO:0000256" key="1">
    <source>
        <dbReference type="SAM" id="MobiDB-lite"/>
    </source>
</evidence>
<dbReference type="Gene3D" id="3.40.50.200">
    <property type="entry name" value="Peptidase S8/S53 domain"/>
    <property type="match status" value="1"/>
</dbReference>
<keyword evidence="3" id="KW-1185">Reference proteome</keyword>
<sequence>MMFIPESEPNIIPIRTPSPGKNRQVRCKEYSISSDIQDHIDIIRPTVHFNENPSLRQPPGSKTKRSGLDLGSPSSSKFHGPKVAAVPDFASPSLDNCDQLITLDCLRALYNIDYTPVATDRNTHRIVEFTPQAYLADDLDLFFCVSLGYCIHNNLLITEAPSNFSPSQVGDWPVLVSIDGGVVQTQNQSFDFNGESDLDLQYAMGLVNPQTITLLQTGDLVEGAGFDNWLDAVDGSFCTFEGGDDPTQDGIYPDPLPGGFKGPESCGIIAPPNGVSISYSQNENTLTARTAIRQCMEYGKLGLMGTTVFYSSGDDGVAGNGNLCMNVDPSEFLRLDPVLTCS</sequence>
<dbReference type="PANTHER" id="PTHR14218">
    <property type="entry name" value="PROTEASE S8 TRIPEPTIDYL PEPTIDASE I CLN2"/>
    <property type="match status" value="1"/>
</dbReference>
<gene>
    <name evidence="2" type="ORF">V5O48_017162</name>
</gene>
<reference evidence="2 3" key="1">
    <citation type="submission" date="2024-02" db="EMBL/GenBank/DDBJ databases">
        <title>A draft genome for the cacao thread blight pathogen Marasmius crinis-equi.</title>
        <authorList>
            <person name="Cohen S.P."/>
            <person name="Baruah I.K."/>
            <person name="Amoako-Attah I."/>
            <person name="Bukari Y."/>
            <person name="Meinhardt L.W."/>
            <person name="Bailey B.A."/>
        </authorList>
    </citation>
    <scope>NUCLEOTIDE SEQUENCE [LARGE SCALE GENOMIC DNA]</scope>
    <source>
        <strain evidence="2 3">GH-76</strain>
    </source>
</reference>
<dbReference type="SUPFAM" id="SSF52743">
    <property type="entry name" value="Subtilisin-like"/>
    <property type="match status" value="1"/>
</dbReference>
<proteinExistence type="predicted"/>
<dbReference type="Proteomes" id="UP001465976">
    <property type="component" value="Unassembled WGS sequence"/>
</dbReference>
<evidence type="ECO:0000313" key="3">
    <source>
        <dbReference type="Proteomes" id="UP001465976"/>
    </source>
</evidence>
<dbReference type="EMBL" id="JBAHYK010002533">
    <property type="protein sequence ID" value="KAL0564877.1"/>
    <property type="molecule type" value="Genomic_DNA"/>
</dbReference>
<name>A0ABR3EPZ1_9AGAR</name>
<feature type="region of interest" description="Disordered" evidence="1">
    <location>
        <begin position="1"/>
        <end position="22"/>
    </location>
</feature>
<accession>A0ABR3EPZ1</accession>
<evidence type="ECO:0008006" key="4">
    <source>
        <dbReference type="Google" id="ProtNLM"/>
    </source>
</evidence>
<dbReference type="InterPro" id="IPR036852">
    <property type="entry name" value="Peptidase_S8/S53_dom_sf"/>
</dbReference>
<comment type="caution">
    <text evidence="2">The sequence shown here is derived from an EMBL/GenBank/DDBJ whole genome shotgun (WGS) entry which is preliminary data.</text>
</comment>